<reference evidence="2 3" key="1">
    <citation type="submission" date="2014-06" db="EMBL/GenBank/DDBJ databases">
        <title>Evolutionary Origins and Diversification of the Mycorrhizal Mutualists.</title>
        <authorList>
            <consortium name="DOE Joint Genome Institute"/>
            <consortium name="Mycorrhizal Genomics Consortium"/>
            <person name="Kohler A."/>
            <person name="Kuo A."/>
            <person name="Nagy L.G."/>
            <person name="Floudas D."/>
            <person name="Copeland A."/>
            <person name="Barry K.W."/>
            <person name="Cichocki N."/>
            <person name="Veneault-Fourrey C."/>
            <person name="LaButti K."/>
            <person name="Lindquist E.A."/>
            <person name="Lipzen A."/>
            <person name="Lundell T."/>
            <person name="Morin E."/>
            <person name="Murat C."/>
            <person name="Riley R."/>
            <person name="Ohm R."/>
            <person name="Sun H."/>
            <person name="Tunlid A."/>
            <person name="Henrissat B."/>
            <person name="Grigoriev I.V."/>
            <person name="Hibbett D.S."/>
            <person name="Martin F."/>
        </authorList>
    </citation>
    <scope>NUCLEOTIDE SEQUENCE [LARGE SCALE GENOMIC DNA]</scope>
    <source>
        <strain evidence="2 3">SS14</strain>
    </source>
</reference>
<keyword evidence="1" id="KW-0732">Signal</keyword>
<keyword evidence="3" id="KW-1185">Reference proteome</keyword>
<accession>A0A0C9V6H9</accession>
<feature type="signal peptide" evidence="1">
    <location>
        <begin position="1"/>
        <end position="20"/>
    </location>
</feature>
<dbReference type="Proteomes" id="UP000054279">
    <property type="component" value="Unassembled WGS sequence"/>
</dbReference>
<name>A0A0C9V6H9_SPHS4</name>
<evidence type="ECO:0000313" key="3">
    <source>
        <dbReference type="Proteomes" id="UP000054279"/>
    </source>
</evidence>
<dbReference type="EMBL" id="KN837217">
    <property type="protein sequence ID" value="KIJ33090.1"/>
    <property type="molecule type" value="Genomic_DNA"/>
</dbReference>
<sequence>MKPVNFFPFLALTLLGLSNGATIRPSVAVSPRAECEFSEFVECIVSLAELPLQITTCAEALNDINDTSPDKDPIKQDAQAADCIAEATLAGVELPSHCAGCTKVLDGECPSDKIPCTGPPPPSGVLPGTR</sequence>
<evidence type="ECO:0000256" key="1">
    <source>
        <dbReference type="SAM" id="SignalP"/>
    </source>
</evidence>
<organism evidence="2 3">
    <name type="scientific">Sphaerobolus stellatus (strain SS14)</name>
    <dbReference type="NCBI Taxonomy" id="990650"/>
    <lineage>
        <taxon>Eukaryota</taxon>
        <taxon>Fungi</taxon>
        <taxon>Dikarya</taxon>
        <taxon>Basidiomycota</taxon>
        <taxon>Agaricomycotina</taxon>
        <taxon>Agaricomycetes</taxon>
        <taxon>Phallomycetidae</taxon>
        <taxon>Geastrales</taxon>
        <taxon>Sphaerobolaceae</taxon>
        <taxon>Sphaerobolus</taxon>
    </lineage>
</organism>
<evidence type="ECO:0008006" key="4">
    <source>
        <dbReference type="Google" id="ProtNLM"/>
    </source>
</evidence>
<dbReference type="HOGENOM" id="CLU_1939465_0_0_1"/>
<proteinExistence type="predicted"/>
<evidence type="ECO:0000313" key="2">
    <source>
        <dbReference type="EMBL" id="KIJ33090.1"/>
    </source>
</evidence>
<dbReference type="OrthoDB" id="3049883at2759"/>
<gene>
    <name evidence="2" type="ORF">M422DRAFT_52559</name>
</gene>
<feature type="chain" id="PRO_5002204590" description="Fungal calcium binding protein domain-containing protein" evidence="1">
    <location>
        <begin position="21"/>
        <end position="130"/>
    </location>
</feature>
<protein>
    <recommendedName>
        <fullName evidence="4">Fungal calcium binding protein domain-containing protein</fullName>
    </recommendedName>
</protein>
<dbReference type="AlphaFoldDB" id="A0A0C9V6H9"/>